<gene>
    <name evidence="2" type="ordered locus">Amet_1996</name>
</gene>
<dbReference type="CDD" id="cd07750">
    <property type="entry name" value="PolyPPase_VTC_like"/>
    <property type="match status" value="1"/>
</dbReference>
<dbReference type="InterPro" id="IPR018966">
    <property type="entry name" value="VTC_domain"/>
</dbReference>
<dbReference type="Proteomes" id="UP000001572">
    <property type="component" value="Chromosome"/>
</dbReference>
<dbReference type="EMBL" id="CP000724">
    <property type="protein sequence ID" value="ABR48159.1"/>
    <property type="molecule type" value="Genomic_DNA"/>
</dbReference>
<accession>A6TPP1</accession>
<keyword evidence="3" id="KW-1185">Reference proteome</keyword>
<evidence type="ECO:0000313" key="3">
    <source>
        <dbReference type="Proteomes" id="UP000001572"/>
    </source>
</evidence>
<proteinExistence type="predicted"/>
<protein>
    <recommendedName>
        <fullName evidence="1">VTC domain-containing protein</fullName>
    </recommendedName>
</protein>
<evidence type="ECO:0000259" key="1">
    <source>
        <dbReference type="Pfam" id="PF09359"/>
    </source>
</evidence>
<dbReference type="GO" id="GO:0006799">
    <property type="term" value="P:polyphosphate biosynthetic process"/>
    <property type="evidence" value="ECO:0007669"/>
    <property type="project" value="UniProtKB-ARBA"/>
</dbReference>
<dbReference type="InterPro" id="IPR042267">
    <property type="entry name" value="VTC_sf"/>
</dbReference>
<reference evidence="3" key="1">
    <citation type="journal article" date="2016" name="Genome Announc.">
        <title>Complete genome sequence of Alkaliphilus metalliredigens strain QYMF, an alkaliphilic and metal-reducing bacterium isolated from borax-contaminated leachate ponds.</title>
        <authorList>
            <person name="Hwang C."/>
            <person name="Copeland A."/>
            <person name="Lucas S."/>
            <person name="Lapidus A."/>
            <person name="Barry K."/>
            <person name="Detter J.C."/>
            <person name="Glavina Del Rio T."/>
            <person name="Hammon N."/>
            <person name="Israni S."/>
            <person name="Dalin E."/>
            <person name="Tice H."/>
            <person name="Pitluck S."/>
            <person name="Chertkov O."/>
            <person name="Brettin T."/>
            <person name="Bruce D."/>
            <person name="Han C."/>
            <person name="Schmutz J."/>
            <person name="Larimer F."/>
            <person name="Land M.L."/>
            <person name="Hauser L."/>
            <person name="Kyrpides N."/>
            <person name="Mikhailova N."/>
            <person name="Ye Q."/>
            <person name="Zhou J."/>
            <person name="Richardson P."/>
            <person name="Fields M.W."/>
        </authorList>
    </citation>
    <scope>NUCLEOTIDE SEQUENCE [LARGE SCALE GENOMIC DNA]</scope>
    <source>
        <strain evidence="3">QYMF</strain>
    </source>
</reference>
<sequence length="262" mass="31755">MAKEVFNRHENKYLMNRDSYEKLQEKLLYYMDIDEYNKTNEMYTICNLYYDTKDDHLIRTSLSKPKYKEKLRIRAYGVPKEDEEVYLEIKKKVYGLVNKRRTTIKLEEAYDFATTGIKPERKEYMNKQVMNELEYMFKVYDLEPKLYLAYDRKAFFSKINRDLRITFDTNIRTRRYDLALESGDYGESLLEENQWLMEVKAEKSIPIWLSRLLSENKIYKISFSKYGAEYKKMLLSNQPQKGETKICLKQYSILPQLRPLYL</sequence>
<feature type="domain" description="VTC" evidence="1">
    <location>
        <begin position="7"/>
        <end position="233"/>
    </location>
</feature>
<dbReference type="RefSeq" id="WP_012063139.1">
    <property type="nucleotide sequence ID" value="NC_009633.1"/>
</dbReference>
<dbReference type="Pfam" id="PF09359">
    <property type="entry name" value="VTC"/>
    <property type="match status" value="1"/>
</dbReference>
<dbReference type="OrthoDB" id="185578at2"/>
<dbReference type="Gene3D" id="3.20.100.30">
    <property type="entry name" value="VTC, catalytic tunnel domain"/>
    <property type="match status" value="1"/>
</dbReference>
<organism evidence="2 3">
    <name type="scientific">Alkaliphilus metalliredigens (strain QYMF)</name>
    <dbReference type="NCBI Taxonomy" id="293826"/>
    <lineage>
        <taxon>Bacteria</taxon>
        <taxon>Bacillati</taxon>
        <taxon>Bacillota</taxon>
        <taxon>Clostridia</taxon>
        <taxon>Peptostreptococcales</taxon>
        <taxon>Natronincolaceae</taxon>
        <taxon>Alkaliphilus</taxon>
    </lineage>
</organism>
<dbReference type="AlphaFoldDB" id="A6TPP1"/>
<dbReference type="eggNOG" id="COG5036">
    <property type="taxonomic scope" value="Bacteria"/>
</dbReference>
<dbReference type="HOGENOM" id="CLU_072767_1_0_9"/>
<dbReference type="KEGG" id="amt:Amet_1996"/>
<evidence type="ECO:0000313" key="2">
    <source>
        <dbReference type="EMBL" id="ABR48159.1"/>
    </source>
</evidence>
<name>A6TPP1_ALKMQ</name>
<dbReference type="STRING" id="293826.Amet_1996"/>